<feature type="compositionally biased region" description="Polar residues" evidence="2">
    <location>
        <begin position="90"/>
        <end position="109"/>
    </location>
</feature>
<gene>
    <name evidence="3" type="ORF">AW171_hschr42532</name>
</gene>
<dbReference type="OrthoDB" id="4056532at2759"/>
<organism evidence="3 4">
    <name type="scientific">Eremothecium sinecaudum</name>
    <dbReference type="NCBI Taxonomy" id="45286"/>
    <lineage>
        <taxon>Eukaryota</taxon>
        <taxon>Fungi</taxon>
        <taxon>Dikarya</taxon>
        <taxon>Ascomycota</taxon>
        <taxon>Saccharomycotina</taxon>
        <taxon>Saccharomycetes</taxon>
        <taxon>Saccharomycetales</taxon>
        <taxon>Saccharomycetaceae</taxon>
        <taxon>Eremothecium</taxon>
    </lineage>
</organism>
<dbReference type="GO" id="GO:0031145">
    <property type="term" value="P:anaphase-promoting complex-dependent catabolic process"/>
    <property type="evidence" value="ECO:0007669"/>
    <property type="project" value="InterPro"/>
</dbReference>
<protein>
    <submittedName>
        <fullName evidence="3">HDL114Wp</fullName>
    </submittedName>
</protein>
<feature type="region of interest" description="Disordered" evidence="2">
    <location>
        <begin position="76"/>
        <end position="124"/>
    </location>
</feature>
<dbReference type="Pfam" id="PF10471">
    <property type="entry name" value="ANAPC_CDC26"/>
    <property type="match status" value="1"/>
</dbReference>
<dbReference type="AlphaFoldDB" id="A0A0X8HSI1"/>
<dbReference type="InterPro" id="IPR018860">
    <property type="entry name" value="APC_suCDC26"/>
</dbReference>
<evidence type="ECO:0000256" key="2">
    <source>
        <dbReference type="SAM" id="MobiDB-lite"/>
    </source>
</evidence>
<dbReference type="GeneID" id="28723885"/>
<keyword evidence="4" id="KW-1185">Reference proteome</keyword>
<evidence type="ECO:0000256" key="1">
    <source>
        <dbReference type="ARBA" id="ARBA00022786"/>
    </source>
</evidence>
<dbReference type="RefSeq" id="XP_017987626.1">
    <property type="nucleotide sequence ID" value="XM_018131796.1"/>
</dbReference>
<dbReference type="EMBL" id="CP014244">
    <property type="protein sequence ID" value="AMD20630.1"/>
    <property type="molecule type" value="Genomic_DNA"/>
</dbReference>
<name>A0A0X8HSI1_9SACH</name>
<evidence type="ECO:0000313" key="3">
    <source>
        <dbReference type="EMBL" id="AMD20630.1"/>
    </source>
</evidence>
<reference evidence="3 4" key="1">
    <citation type="submission" date="2016-01" db="EMBL/GenBank/DDBJ databases">
        <title>Genome sequence of the yeast Holleya sinecauda.</title>
        <authorList>
            <person name="Dietrich F.S."/>
        </authorList>
    </citation>
    <scope>NUCLEOTIDE SEQUENCE [LARGE SCALE GENOMIC DNA]</scope>
    <source>
        <strain evidence="3 4">ATCC 58844</strain>
    </source>
</reference>
<dbReference type="Proteomes" id="UP000243052">
    <property type="component" value="Chromosome iv"/>
</dbReference>
<keyword evidence="1" id="KW-0833">Ubl conjugation pathway</keyword>
<proteinExistence type="predicted"/>
<evidence type="ECO:0000313" key="4">
    <source>
        <dbReference type="Proteomes" id="UP000243052"/>
    </source>
</evidence>
<dbReference type="GO" id="GO:0005680">
    <property type="term" value="C:anaphase-promoting complex"/>
    <property type="evidence" value="ECO:0007669"/>
    <property type="project" value="InterPro"/>
</dbReference>
<accession>A0A0X8HSI1</accession>
<sequence>MLRREPTTIQLTSDDLAELQYSLEEFKLLLQIKSQHMDLVLSSNRVGQTIPPVTQVDEPRRLSCSFQISPLNKQMQQQQQMSQHRRTVAASGSINEHLTPSQGIITNTPILDEQDTSNPFIHRG</sequence>